<evidence type="ECO:0000256" key="4">
    <source>
        <dbReference type="ARBA" id="ARBA00023163"/>
    </source>
</evidence>
<dbReference type="AlphaFoldDB" id="A0A1N7LRT2"/>
<dbReference type="EMBL" id="FTOT01000002">
    <property type="protein sequence ID" value="SIS76482.1"/>
    <property type="molecule type" value="Genomic_DNA"/>
</dbReference>
<reference evidence="6 7" key="1">
    <citation type="submission" date="2017-01" db="EMBL/GenBank/DDBJ databases">
        <authorList>
            <person name="Mah S.A."/>
            <person name="Swanson W.J."/>
            <person name="Moy G.W."/>
            <person name="Vacquier V.D."/>
        </authorList>
    </citation>
    <scope>NUCLEOTIDE SEQUENCE [LARGE SCALE GENOMIC DNA]</scope>
    <source>
        <strain evidence="6 7">DSM 26375</strain>
    </source>
</reference>
<dbReference type="OrthoDB" id="7260751at2"/>
<dbReference type="PANTHER" id="PTHR30427:SF1">
    <property type="entry name" value="TRANSCRIPTIONAL ACTIVATOR PROTEIN LYSR"/>
    <property type="match status" value="1"/>
</dbReference>
<keyword evidence="7" id="KW-1185">Reference proteome</keyword>
<dbReference type="RefSeq" id="WP_076529344.1">
    <property type="nucleotide sequence ID" value="NZ_BMEH01000002.1"/>
</dbReference>
<dbReference type="PANTHER" id="PTHR30427">
    <property type="entry name" value="TRANSCRIPTIONAL ACTIVATOR PROTEIN LYSR"/>
    <property type="match status" value="1"/>
</dbReference>
<gene>
    <name evidence="6" type="ORF">SAMN05421774_102124</name>
</gene>
<dbReference type="Proteomes" id="UP000186141">
    <property type="component" value="Unassembled WGS sequence"/>
</dbReference>
<evidence type="ECO:0000313" key="7">
    <source>
        <dbReference type="Proteomes" id="UP000186141"/>
    </source>
</evidence>
<keyword evidence="3 6" id="KW-0238">DNA-binding</keyword>
<organism evidence="6 7">
    <name type="scientific">Gemmobacter megaterium</name>
    <dbReference type="NCBI Taxonomy" id="1086013"/>
    <lineage>
        <taxon>Bacteria</taxon>
        <taxon>Pseudomonadati</taxon>
        <taxon>Pseudomonadota</taxon>
        <taxon>Alphaproteobacteria</taxon>
        <taxon>Rhodobacterales</taxon>
        <taxon>Paracoccaceae</taxon>
        <taxon>Gemmobacter</taxon>
    </lineage>
</organism>
<proteinExistence type="inferred from homology"/>
<evidence type="ECO:0000313" key="6">
    <source>
        <dbReference type="EMBL" id="SIS76482.1"/>
    </source>
</evidence>
<evidence type="ECO:0000259" key="5">
    <source>
        <dbReference type="PROSITE" id="PS50931"/>
    </source>
</evidence>
<evidence type="ECO:0000256" key="3">
    <source>
        <dbReference type="ARBA" id="ARBA00023125"/>
    </source>
</evidence>
<evidence type="ECO:0000256" key="2">
    <source>
        <dbReference type="ARBA" id="ARBA00023015"/>
    </source>
</evidence>
<dbReference type="PROSITE" id="PS50931">
    <property type="entry name" value="HTH_LYSR"/>
    <property type="match status" value="1"/>
</dbReference>
<feature type="domain" description="HTH lysR-type" evidence="5">
    <location>
        <begin position="1"/>
        <end position="59"/>
    </location>
</feature>
<evidence type="ECO:0000256" key="1">
    <source>
        <dbReference type="ARBA" id="ARBA00009437"/>
    </source>
</evidence>
<protein>
    <submittedName>
        <fullName evidence="6">DNA-binding transcriptional regulator, LysR family</fullName>
    </submittedName>
</protein>
<dbReference type="Pfam" id="PF00126">
    <property type="entry name" value="HTH_1"/>
    <property type="match status" value="1"/>
</dbReference>
<dbReference type="Gene3D" id="1.10.10.10">
    <property type="entry name" value="Winged helix-like DNA-binding domain superfamily/Winged helix DNA-binding domain"/>
    <property type="match status" value="1"/>
</dbReference>
<keyword evidence="2" id="KW-0805">Transcription regulation</keyword>
<dbReference type="SUPFAM" id="SSF53850">
    <property type="entry name" value="Periplasmic binding protein-like II"/>
    <property type="match status" value="1"/>
</dbReference>
<sequence length="320" mass="34273">MRNLKALEAYLVVATLGSVTAAARHLNTSQPSVSRMIQDLERELDQPLFERVGQRLVLTRVGMLLRDDVERALSSVADVMVRARSLGESPQKPLRVAAVSSLAFGLLPHACQRLDPETRGEMVIETTSPERVRSEVCEGNADIGASSLPLEHRDLTIRWMGAAPCVLAVREDDPLAQQTGPVALAALRQRTMVGLGNPRGLPSRIRRALAQAGVARASIQTNSTMNVLAFVRAGCGISVIEPLSSAGTPVPDVRLLPLETSIPYHVGVVTPNPGQPCDRSAALIAALQAEAEARVPGFVTSPPEAHHEIVARMALLEETP</sequence>
<dbReference type="STRING" id="1086013.SAMN05421774_102124"/>
<dbReference type="SUPFAM" id="SSF46785">
    <property type="entry name" value="Winged helix' DNA-binding domain"/>
    <property type="match status" value="1"/>
</dbReference>
<dbReference type="GO" id="GO:0043565">
    <property type="term" value="F:sequence-specific DNA binding"/>
    <property type="evidence" value="ECO:0007669"/>
    <property type="project" value="TreeGrafter"/>
</dbReference>
<dbReference type="Gene3D" id="3.40.190.10">
    <property type="entry name" value="Periplasmic binding protein-like II"/>
    <property type="match status" value="2"/>
</dbReference>
<dbReference type="InterPro" id="IPR000847">
    <property type="entry name" value="LysR_HTH_N"/>
</dbReference>
<dbReference type="GO" id="GO:0010628">
    <property type="term" value="P:positive regulation of gene expression"/>
    <property type="evidence" value="ECO:0007669"/>
    <property type="project" value="TreeGrafter"/>
</dbReference>
<dbReference type="InterPro" id="IPR036388">
    <property type="entry name" value="WH-like_DNA-bd_sf"/>
</dbReference>
<comment type="similarity">
    <text evidence="1">Belongs to the LysR transcriptional regulatory family.</text>
</comment>
<name>A0A1N7LRT2_9RHOB</name>
<dbReference type="InterPro" id="IPR036390">
    <property type="entry name" value="WH_DNA-bd_sf"/>
</dbReference>
<dbReference type="InterPro" id="IPR005119">
    <property type="entry name" value="LysR_subst-bd"/>
</dbReference>
<dbReference type="Pfam" id="PF03466">
    <property type="entry name" value="LysR_substrate"/>
    <property type="match status" value="1"/>
</dbReference>
<dbReference type="GO" id="GO:0003700">
    <property type="term" value="F:DNA-binding transcription factor activity"/>
    <property type="evidence" value="ECO:0007669"/>
    <property type="project" value="InterPro"/>
</dbReference>
<keyword evidence="4" id="KW-0804">Transcription</keyword>
<dbReference type="PRINTS" id="PR00039">
    <property type="entry name" value="HTHLYSR"/>
</dbReference>
<accession>A0A1N7LRT2</accession>